<name>A0A074KYM2_9BACT</name>
<evidence type="ECO:0000256" key="5">
    <source>
        <dbReference type="ARBA" id="ARBA00022692"/>
    </source>
</evidence>
<protein>
    <submittedName>
        <fullName evidence="15">TonB-dependent receptor</fullName>
    </submittedName>
</protein>
<evidence type="ECO:0000256" key="3">
    <source>
        <dbReference type="ARBA" id="ARBA00022452"/>
    </source>
</evidence>
<keyword evidence="16" id="KW-1185">Reference proteome</keyword>
<dbReference type="InterPro" id="IPR036942">
    <property type="entry name" value="Beta-barrel_TonB_sf"/>
</dbReference>
<accession>A0A074KYM2</accession>
<dbReference type="EMBL" id="JMIH01000024">
    <property type="protein sequence ID" value="KEO72698.1"/>
    <property type="molecule type" value="Genomic_DNA"/>
</dbReference>
<evidence type="ECO:0000256" key="10">
    <source>
        <dbReference type="ARBA" id="ARBA00023237"/>
    </source>
</evidence>
<evidence type="ECO:0000259" key="13">
    <source>
        <dbReference type="Pfam" id="PF00593"/>
    </source>
</evidence>
<feature type="domain" description="TonB-dependent receptor-like beta-barrel" evidence="13">
    <location>
        <begin position="447"/>
        <end position="845"/>
    </location>
</feature>
<dbReference type="Pfam" id="PF07715">
    <property type="entry name" value="Plug"/>
    <property type="match status" value="1"/>
</dbReference>
<keyword evidence="6" id="KW-0408">Iron</keyword>
<evidence type="ECO:0000256" key="11">
    <source>
        <dbReference type="PROSITE-ProRule" id="PRU01360"/>
    </source>
</evidence>
<dbReference type="SUPFAM" id="SSF56935">
    <property type="entry name" value="Porins"/>
    <property type="match status" value="1"/>
</dbReference>
<comment type="subcellular location">
    <subcellularLocation>
        <location evidence="1 11">Cell outer membrane</location>
        <topology evidence="1 11">Multi-pass membrane protein</topology>
    </subcellularLocation>
</comment>
<dbReference type="GO" id="GO:0009279">
    <property type="term" value="C:cell outer membrane"/>
    <property type="evidence" value="ECO:0007669"/>
    <property type="project" value="UniProtKB-SubCell"/>
</dbReference>
<feature type="domain" description="TonB-dependent receptor plug" evidence="14">
    <location>
        <begin position="123"/>
        <end position="221"/>
    </location>
</feature>
<dbReference type="InterPro" id="IPR039426">
    <property type="entry name" value="TonB-dep_rcpt-like"/>
</dbReference>
<evidence type="ECO:0000259" key="14">
    <source>
        <dbReference type="Pfam" id="PF07715"/>
    </source>
</evidence>
<evidence type="ECO:0000256" key="6">
    <source>
        <dbReference type="ARBA" id="ARBA00023004"/>
    </source>
</evidence>
<gene>
    <name evidence="15" type="ORF">EL17_18360</name>
</gene>
<evidence type="ECO:0000256" key="2">
    <source>
        <dbReference type="ARBA" id="ARBA00022448"/>
    </source>
</evidence>
<dbReference type="PANTHER" id="PTHR32552:SF81">
    <property type="entry name" value="TONB-DEPENDENT OUTER MEMBRANE RECEPTOR"/>
    <property type="match status" value="1"/>
</dbReference>
<evidence type="ECO:0000313" key="15">
    <source>
        <dbReference type="EMBL" id="KEO72698.1"/>
    </source>
</evidence>
<dbReference type="eggNOG" id="COG1629">
    <property type="taxonomic scope" value="Bacteria"/>
</dbReference>
<comment type="similarity">
    <text evidence="11 12">Belongs to the TonB-dependent receptor family.</text>
</comment>
<dbReference type="InterPro" id="IPR008969">
    <property type="entry name" value="CarboxyPept-like_regulatory"/>
</dbReference>
<keyword evidence="4" id="KW-0410">Iron transport</keyword>
<sequence>MKNFYNGVLLMVIMSLLALIFPEHLLAQNVTVSGTVIDEDGNPIPGVSVLLKHSSTGVVTDLEGKYSLAVMDLSNSLLFSYIGYLSVEEVIGNRNIIDIQLIPDIKDLESIVVTALGVEKNVKSLGYAVQEVAGEKFTKAREPNLINSLTGQVAGLQINNSTALFQDPQISLRGARPLIVIDGIPSTENDFWKINADDVGSINVLKGATASALYGAIGKNGALMITTKRGSEGTRVEINSSTMFQPSYLVIPTVQTTYGNGDNGQYAYVDGSGSGTEGFGWIWGPRLNQIDPSTPSGFVERPQYNSPIDPETGQRIPIPFISRGADNIRNFFQQGLISTNNVNLTSGNEQGNYRISASHIYQKGLVPNTELHNTSFSVAGSYRLSTKISADASMTYNRQYTENFPETPYGPENYLYNLVLWTGTDVDVRDLKEYWVPGREGFQQKHFNNSYYNNPYFQAYEYLRGYHKDNTYGQIKLDYDATENLKFTVRTGMNVYALERTDKEPKSYVKYGRVSRGNFYINNSAQLNMNTDLFLSYSKNLGNNFVINANAGGSNRFIRFRSESLNTDGLAIPNFYNVANSEQPLSGSNSLTREQVNSAFGTVDIEFMNALFLTVTGRNDWVSTLPVSNNSFFYPSITFAGTISDFLDFPRPIDFVKVRTGWSRVSDGRIRPANGSNAINPYSHIQAFNPGVVWGGNPSLIFPSALINPDIQPETSDSYEIGIDTKFLRGRLGLDLTYYRIRDFNNLISVPVSQASGFTTRLENGAEFTRKGWELMINATPILRNDFSWNINLNWSTYQRILSESFDGSDRFGNILVGERTDQIFSASQYQRTPDNRLIIGQNGYPIRDPYQRMMGFTNPKYIFGIQNTINYKNVTLGFGFDGRIGGTIYSQTHEKMWWGGTHPGSVNQFREDANNGLATYVADGVVVTGGNVSFDAFGNILEDSRTYAENENAVNYIDWNKTTLNAEYTHFFDASFVKLRELSLTYHLQAAFLNRSFLQNASISLVGRNLMLWSNLEDIDPDSGVDNLQTPSVRNIGFNINLSF</sequence>
<evidence type="ECO:0000256" key="7">
    <source>
        <dbReference type="ARBA" id="ARBA00023065"/>
    </source>
</evidence>
<dbReference type="InterPro" id="IPR012910">
    <property type="entry name" value="Plug_dom"/>
</dbReference>
<dbReference type="Gene3D" id="2.60.40.1120">
    <property type="entry name" value="Carboxypeptidase-like, regulatory domain"/>
    <property type="match status" value="1"/>
</dbReference>
<dbReference type="Pfam" id="PF13715">
    <property type="entry name" value="CarbopepD_reg_2"/>
    <property type="match status" value="1"/>
</dbReference>
<keyword evidence="15" id="KW-0675">Receptor</keyword>
<dbReference type="PROSITE" id="PS52016">
    <property type="entry name" value="TONB_DEPENDENT_REC_3"/>
    <property type="match status" value="1"/>
</dbReference>
<dbReference type="InterPro" id="IPR000531">
    <property type="entry name" value="Beta-barrel_TonB"/>
</dbReference>
<evidence type="ECO:0000256" key="8">
    <source>
        <dbReference type="ARBA" id="ARBA00023077"/>
    </source>
</evidence>
<evidence type="ECO:0000313" key="16">
    <source>
        <dbReference type="Proteomes" id="UP000027821"/>
    </source>
</evidence>
<dbReference type="GO" id="GO:0006826">
    <property type="term" value="P:iron ion transport"/>
    <property type="evidence" value="ECO:0007669"/>
    <property type="project" value="UniProtKB-KW"/>
</dbReference>
<dbReference type="Proteomes" id="UP000027821">
    <property type="component" value="Unassembled WGS sequence"/>
</dbReference>
<reference evidence="15 16" key="1">
    <citation type="submission" date="2014-04" db="EMBL/GenBank/DDBJ databases">
        <title>Characterization and application of a salt tolerant electro-active bacterium.</title>
        <authorList>
            <person name="Yang L."/>
            <person name="Wei S."/>
            <person name="Tay Q.X.M."/>
        </authorList>
    </citation>
    <scope>NUCLEOTIDE SEQUENCE [LARGE SCALE GENOMIC DNA]</scope>
    <source>
        <strain evidence="15 16">LY1</strain>
    </source>
</reference>
<keyword evidence="9 11" id="KW-0472">Membrane</keyword>
<evidence type="ECO:0000256" key="1">
    <source>
        <dbReference type="ARBA" id="ARBA00004571"/>
    </source>
</evidence>
<dbReference type="Pfam" id="PF00593">
    <property type="entry name" value="TonB_dep_Rec_b-barrel"/>
    <property type="match status" value="1"/>
</dbReference>
<dbReference type="AlphaFoldDB" id="A0A074KYM2"/>
<dbReference type="PANTHER" id="PTHR32552">
    <property type="entry name" value="FERRICHROME IRON RECEPTOR-RELATED"/>
    <property type="match status" value="1"/>
</dbReference>
<dbReference type="RefSeq" id="WP_035077424.1">
    <property type="nucleotide sequence ID" value="NZ_JMIH01000024.1"/>
</dbReference>
<evidence type="ECO:0000256" key="4">
    <source>
        <dbReference type="ARBA" id="ARBA00022496"/>
    </source>
</evidence>
<organism evidence="15 16">
    <name type="scientific">Anditalea andensis</name>
    <dbReference type="NCBI Taxonomy" id="1048983"/>
    <lineage>
        <taxon>Bacteria</taxon>
        <taxon>Pseudomonadati</taxon>
        <taxon>Bacteroidota</taxon>
        <taxon>Cytophagia</taxon>
        <taxon>Cytophagales</taxon>
        <taxon>Cytophagaceae</taxon>
        <taxon>Anditalea</taxon>
    </lineage>
</organism>
<dbReference type="InterPro" id="IPR023996">
    <property type="entry name" value="TonB-dep_OMP_SusC/RagA"/>
</dbReference>
<dbReference type="STRING" id="1048983.EL17_18360"/>
<dbReference type="NCBIfam" id="TIGR04056">
    <property type="entry name" value="OMP_RagA_SusC"/>
    <property type="match status" value="1"/>
</dbReference>
<keyword evidence="2 11" id="KW-0813">Transport</keyword>
<keyword evidence="3 11" id="KW-1134">Transmembrane beta strand</keyword>
<dbReference type="SUPFAM" id="SSF49464">
    <property type="entry name" value="Carboxypeptidase regulatory domain-like"/>
    <property type="match status" value="1"/>
</dbReference>
<comment type="caution">
    <text evidence="15">The sequence shown here is derived from an EMBL/GenBank/DDBJ whole genome shotgun (WGS) entry which is preliminary data.</text>
</comment>
<dbReference type="Gene3D" id="2.170.130.10">
    <property type="entry name" value="TonB-dependent receptor, plug domain"/>
    <property type="match status" value="1"/>
</dbReference>
<proteinExistence type="inferred from homology"/>
<keyword evidence="10 11" id="KW-0998">Cell outer membrane</keyword>
<keyword evidence="5 11" id="KW-0812">Transmembrane</keyword>
<evidence type="ECO:0000256" key="9">
    <source>
        <dbReference type="ARBA" id="ARBA00023136"/>
    </source>
</evidence>
<keyword evidence="8 12" id="KW-0798">TonB box</keyword>
<dbReference type="Gene3D" id="2.40.170.20">
    <property type="entry name" value="TonB-dependent receptor, beta-barrel domain"/>
    <property type="match status" value="1"/>
</dbReference>
<dbReference type="OrthoDB" id="9768177at2"/>
<dbReference type="InterPro" id="IPR037066">
    <property type="entry name" value="Plug_dom_sf"/>
</dbReference>
<evidence type="ECO:0000256" key="12">
    <source>
        <dbReference type="RuleBase" id="RU003357"/>
    </source>
</evidence>
<keyword evidence="7" id="KW-0406">Ion transport</keyword>